<proteinExistence type="predicted"/>
<accession>A0ABT7S532</accession>
<comment type="caution">
    <text evidence="2">The sequence shown here is derived from an EMBL/GenBank/DDBJ whole genome shotgun (WGS) entry which is preliminary data.</text>
</comment>
<dbReference type="InterPro" id="IPR004360">
    <property type="entry name" value="Glyas_Fos-R_dOase_dom"/>
</dbReference>
<organism evidence="2 3">
    <name type="scientific">Cellulomonas edaphi</name>
    <dbReference type="NCBI Taxonomy" id="3053468"/>
    <lineage>
        <taxon>Bacteria</taxon>
        <taxon>Bacillati</taxon>
        <taxon>Actinomycetota</taxon>
        <taxon>Actinomycetes</taxon>
        <taxon>Micrococcales</taxon>
        <taxon>Cellulomonadaceae</taxon>
        <taxon>Cellulomonas</taxon>
    </lineage>
</organism>
<evidence type="ECO:0000259" key="1">
    <source>
        <dbReference type="PROSITE" id="PS51819"/>
    </source>
</evidence>
<gene>
    <name evidence="2" type="ORF">QRT05_01895</name>
</gene>
<dbReference type="Proteomes" id="UP001321453">
    <property type="component" value="Unassembled WGS sequence"/>
</dbReference>
<dbReference type="InterPro" id="IPR037523">
    <property type="entry name" value="VOC_core"/>
</dbReference>
<dbReference type="InterPro" id="IPR029068">
    <property type="entry name" value="Glyas_Bleomycin-R_OHBP_Dase"/>
</dbReference>
<dbReference type="Gene3D" id="3.10.180.10">
    <property type="entry name" value="2,3-Dihydroxybiphenyl 1,2-Dioxygenase, domain 1"/>
    <property type="match status" value="1"/>
</dbReference>
<protein>
    <submittedName>
        <fullName evidence="2">VOC family protein</fullName>
    </submittedName>
</protein>
<name>A0ABT7S532_9CELL</name>
<reference evidence="2 3" key="1">
    <citation type="submission" date="2023-06" db="EMBL/GenBank/DDBJ databases">
        <title>Cellulomonas sp. MW9 Whole genome sequence.</title>
        <authorList>
            <person name="Park S."/>
        </authorList>
    </citation>
    <scope>NUCLEOTIDE SEQUENCE [LARGE SCALE GENOMIC DNA]</scope>
    <source>
        <strain evidence="2 3">MW9</strain>
    </source>
</reference>
<dbReference type="RefSeq" id="WP_289444711.1">
    <property type="nucleotide sequence ID" value="NZ_JAUCGR010000001.1"/>
</dbReference>
<dbReference type="Pfam" id="PF00903">
    <property type="entry name" value="Glyoxalase"/>
    <property type="match status" value="1"/>
</dbReference>
<keyword evidence="3" id="KW-1185">Reference proteome</keyword>
<evidence type="ECO:0000313" key="3">
    <source>
        <dbReference type="Proteomes" id="UP001321453"/>
    </source>
</evidence>
<dbReference type="PROSITE" id="PS51819">
    <property type="entry name" value="VOC"/>
    <property type="match status" value="1"/>
</dbReference>
<dbReference type="SUPFAM" id="SSF54593">
    <property type="entry name" value="Glyoxalase/Bleomycin resistance protein/Dihydroxybiphenyl dioxygenase"/>
    <property type="match status" value="1"/>
</dbReference>
<feature type="domain" description="VOC" evidence="1">
    <location>
        <begin position="1"/>
        <end position="125"/>
    </location>
</feature>
<sequence length="125" mass="13467">MAGFTESFSGFSTDDVPAAAAFYGDVLGIDTEQAHGMLTLRFADGHHVLVYPKGEAHVPATFTVLNFPVDDVAATVAELRGRGVRFERYEGTPGETDEDFVFRKGGPEIAWFTDPAGNVLSVIAR</sequence>
<evidence type="ECO:0000313" key="2">
    <source>
        <dbReference type="EMBL" id="MDM7830074.1"/>
    </source>
</evidence>
<dbReference type="EMBL" id="JAUCGR010000001">
    <property type="protein sequence ID" value="MDM7830074.1"/>
    <property type="molecule type" value="Genomic_DNA"/>
</dbReference>